<gene>
    <name evidence="4" type="ORF">MM415A00131_0055</name>
    <name evidence="2" type="ORF">MM415B00138_0030</name>
    <name evidence="1" type="ORF">TM448A04570_0004</name>
    <name evidence="3" type="ORF">TM448B01094_0007</name>
</gene>
<dbReference type="EMBL" id="MT144703">
    <property type="protein sequence ID" value="QJH97812.1"/>
    <property type="molecule type" value="Genomic_DNA"/>
</dbReference>
<protein>
    <submittedName>
        <fullName evidence="1">Uncharacterized protein</fullName>
    </submittedName>
</protein>
<evidence type="ECO:0000313" key="3">
    <source>
        <dbReference type="EMBL" id="QJH97812.1"/>
    </source>
</evidence>
<reference evidence="1" key="1">
    <citation type="submission" date="2020-03" db="EMBL/GenBank/DDBJ databases">
        <title>The deep terrestrial virosphere.</title>
        <authorList>
            <person name="Holmfeldt K."/>
            <person name="Nilsson E."/>
            <person name="Simone D."/>
            <person name="Lopez-Fernandez M."/>
            <person name="Wu X."/>
            <person name="de Brujin I."/>
            <person name="Lundin D."/>
            <person name="Andersson A."/>
            <person name="Bertilsson S."/>
            <person name="Dopson M."/>
        </authorList>
    </citation>
    <scope>NUCLEOTIDE SEQUENCE</scope>
    <source>
        <strain evidence="4">MM415A00131</strain>
        <strain evidence="2">MM415B00138</strain>
        <strain evidence="1">TM448A04570</strain>
        <strain evidence="3">TM448B01094</strain>
    </source>
</reference>
<accession>A0A6H2A249</accession>
<sequence length="56" mass="6303">MDKCVICEKDVPDYKPIYCCSGEQCSCRGLPIQPPTCSYECELRLVAGIGKPYNER</sequence>
<proteinExistence type="predicted"/>
<dbReference type="EMBL" id="MT141578">
    <property type="protein sequence ID" value="QJA67980.1"/>
    <property type="molecule type" value="Genomic_DNA"/>
</dbReference>
<dbReference type="AlphaFoldDB" id="A0A6H2A249"/>
<evidence type="ECO:0000313" key="2">
    <source>
        <dbReference type="EMBL" id="QJA67980.1"/>
    </source>
</evidence>
<dbReference type="EMBL" id="MT144491">
    <property type="protein sequence ID" value="QJA54263.1"/>
    <property type="molecule type" value="Genomic_DNA"/>
</dbReference>
<evidence type="ECO:0000313" key="1">
    <source>
        <dbReference type="EMBL" id="QJA54263.1"/>
    </source>
</evidence>
<dbReference type="EMBL" id="MT145193">
    <property type="protein sequence ID" value="QJI05037.1"/>
    <property type="molecule type" value="Genomic_DNA"/>
</dbReference>
<organism evidence="1">
    <name type="scientific">viral metagenome</name>
    <dbReference type="NCBI Taxonomy" id="1070528"/>
    <lineage>
        <taxon>unclassified sequences</taxon>
        <taxon>metagenomes</taxon>
        <taxon>organismal metagenomes</taxon>
    </lineage>
</organism>
<name>A0A6H2A249_9ZZZZ</name>
<evidence type="ECO:0000313" key="4">
    <source>
        <dbReference type="EMBL" id="QJI05037.1"/>
    </source>
</evidence>